<dbReference type="EMBL" id="JXTC01000164">
    <property type="protein sequence ID" value="PON84338.1"/>
    <property type="molecule type" value="Genomic_DNA"/>
</dbReference>
<keyword evidence="2 8" id="KW-0812">Transmembrane</keyword>
<dbReference type="Gene3D" id="1.20.1070.10">
    <property type="entry name" value="Rhodopsin 7-helix transmembrane proteins"/>
    <property type="match status" value="1"/>
</dbReference>
<evidence type="ECO:0000256" key="5">
    <source>
        <dbReference type="ARBA" id="ARBA00023136"/>
    </source>
</evidence>
<comment type="caution">
    <text evidence="10">The sequence shown here is derived from an EMBL/GenBank/DDBJ whole genome shotgun (WGS) entry which is preliminary data.</text>
</comment>
<dbReference type="PROSITE" id="PS50261">
    <property type="entry name" value="G_PROTEIN_RECEP_F2_4"/>
    <property type="match status" value="1"/>
</dbReference>
<dbReference type="InterPro" id="IPR022340">
    <property type="entry name" value="GPCR_GCR1_put"/>
</dbReference>
<dbReference type="AlphaFoldDB" id="A0A2P5EFN4"/>
<accession>A0A2P5EFN4</accession>
<dbReference type="PRINTS" id="PR02000">
    <property type="entry name" value="GCR1PLANT"/>
</dbReference>
<gene>
    <name evidence="10" type="ORF">TorRG33x02_199030</name>
</gene>
<evidence type="ECO:0000313" key="11">
    <source>
        <dbReference type="Proteomes" id="UP000237000"/>
    </source>
</evidence>
<comment type="subcellular location">
    <subcellularLocation>
        <location evidence="1">Membrane</location>
        <topology evidence="1">Multi-pass membrane protein</topology>
    </subcellularLocation>
</comment>
<dbReference type="InterPro" id="IPR017981">
    <property type="entry name" value="GPCR_2-like_7TM"/>
</dbReference>
<dbReference type="GO" id="GO:0007189">
    <property type="term" value="P:adenylate cyclase-activating G protein-coupled receptor signaling pathway"/>
    <property type="evidence" value="ECO:0007669"/>
    <property type="project" value="TreeGrafter"/>
</dbReference>
<evidence type="ECO:0000256" key="1">
    <source>
        <dbReference type="ARBA" id="ARBA00004141"/>
    </source>
</evidence>
<feature type="transmembrane region" description="Helical" evidence="8">
    <location>
        <begin position="34"/>
        <end position="54"/>
    </location>
</feature>
<dbReference type="PANTHER" id="PTHR23112:SF0">
    <property type="entry name" value="TRANSMEMBRANE PROTEIN 116"/>
    <property type="match status" value="1"/>
</dbReference>
<evidence type="ECO:0000256" key="6">
    <source>
        <dbReference type="ARBA" id="ARBA00023170"/>
    </source>
</evidence>
<dbReference type="STRING" id="63057.A0A2P5EFN4"/>
<evidence type="ECO:0000256" key="8">
    <source>
        <dbReference type="SAM" id="Phobius"/>
    </source>
</evidence>
<evidence type="ECO:0000259" key="9">
    <source>
        <dbReference type="PROSITE" id="PS50261"/>
    </source>
</evidence>
<evidence type="ECO:0000256" key="7">
    <source>
        <dbReference type="ARBA" id="ARBA00023224"/>
    </source>
</evidence>
<dbReference type="GO" id="GO:0004930">
    <property type="term" value="F:G protein-coupled receptor activity"/>
    <property type="evidence" value="ECO:0007669"/>
    <property type="project" value="UniProtKB-KW"/>
</dbReference>
<dbReference type="GO" id="GO:0007166">
    <property type="term" value="P:cell surface receptor signaling pathway"/>
    <property type="evidence" value="ECO:0007669"/>
    <property type="project" value="InterPro"/>
</dbReference>
<sequence>MFSNSSSLSSTTKISDKKYFQTPSSSVSQSLAPFIPPTLVCSFLCFVGCLSLPFSCRAAQPGHRPPPSQSNPPPGPPRISGYALQLLQHGWGYNTHFFCVTSFLWTTTIAFTLHRTAVRHKTDVQDLEAIFHLYVWGTSLLMTVIRSFGNNHGHLGAWCSTQTSTRKASA</sequence>
<dbReference type="Proteomes" id="UP000237000">
    <property type="component" value="Unassembled WGS sequence"/>
</dbReference>
<name>A0A2P5EFN4_TREOI</name>
<keyword evidence="4" id="KW-0297">G-protein coupled receptor</keyword>
<keyword evidence="6" id="KW-0675">Receptor</keyword>
<dbReference type="PANTHER" id="PTHR23112">
    <property type="entry name" value="G PROTEIN-COUPLED RECEPTOR 157-RELATED"/>
    <property type="match status" value="1"/>
</dbReference>
<keyword evidence="7" id="KW-0807">Transducer</keyword>
<dbReference type="Pfam" id="PF05462">
    <property type="entry name" value="Dicty_CAR"/>
    <property type="match status" value="1"/>
</dbReference>
<keyword evidence="11" id="KW-1185">Reference proteome</keyword>
<dbReference type="GO" id="GO:0005886">
    <property type="term" value="C:plasma membrane"/>
    <property type="evidence" value="ECO:0007669"/>
    <property type="project" value="TreeGrafter"/>
</dbReference>
<proteinExistence type="predicted"/>
<evidence type="ECO:0000256" key="4">
    <source>
        <dbReference type="ARBA" id="ARBA00023040"/>
    </source>
</evidence>
<evidence type="ECO:0000256" key="3">
    <source>
        <dbReference type="ARBA" id="ARBA00022989"/>
    </source>
</evidence>
<keyword evidence="5 8" id="KW-0472">Membrane</keyword>
<protein>
    <recommendedName>
        <fullName evidence="9">G-protein coupled receptors family 2 profile 2 domain-containing protein</fullName>
    </recommendedName>
</protein>
<feature type="domain" description="G-protein coupled receptors family 2 profile 2" evidence="9">
    <location>
        <begin position="96"/>
        <end position="170"/>
    </location>
</feature>
<dbReference type="InParanoid" id="A0A2P5EFN4"/>
<dbReference type="OrthoDB" id="100006at2759"/>
<keyword evidence="3 8" id="KW-1133">Transmembrane helix</keyword>
<reference evidence="11" key="1">
    <citation type="submission" date="2016-06" db="EMBL/GenBank/DDBJ databases">
        <title>Parallel loss of symbiosis genes in relatives of nitrogen-fixing non-legume Parasponia.</title>
        <authorList>
            <person name="Van Velzen R."/>
            <person name="Holmer R."/>
            <person name="Bu F."/>
            <person name="Rutten L."/>
            <person name="Van Zeijl A."/>
            <person name="Liu W."/>
            <person name="Santuari L."/>
            <person name="Cao Q."/>
            <person name="Sharma T."/>
            <person name="Shen D."/>
            <person name="Roswanjaya Y."/>
            <person name="Wardhani T."/>
            <person name="Kalhor M.S."/>
            <person name="Jansen J."/>
            <person name="Van den Hoogen J."/>
            <person name="Gungor B."/>
            <person name="Hartog M."/>
            <person name="Hontelez J."/>
            <person name="Verver J."/>
            <person name="Yang W.-C."/>
            <person name="Schijlen E."/>
            <person name="Repin R."/>
            <person name="Schilthuizen M."/>
            <person name="Schranz E."/>
            <person name="Heidstra R."/>
            <person name="Miyata K."/>
            <person name="Fedorova E."/>
            <person name="Kohlen W."/>
            <person name="Bisseling T."/>
            <person name="Smit S."/>
            <person name="Geurts R."/>
        </authorList>
    </citation>
    <scope>NUCLEOTIDE SEQUENCE [LARGE SCALE GENOMIC DNA]</scope>
    <source>
        <strain evidence="11">cv. RG33-2</strain>
    </source>
</reference>
<organism evidence="10 11">
    <name type="scientific">Trema orientale</name>
    <name type="common">Charcoal tree</name>
    <name type="synonym">Celtis orientalis</name>
    <dbReference type="NCBI Taxonomy" id="63057"/>
    <lineage>
        <taxon>Eukaryota</taxon>
        <taxon>Viridiplantae</taxon>
        <taxon>Streptophyta</taxon>
        <taxon>Embryophyta</taxon>
        <taxon>Tracheophyta</taxon>
        <taxon>Spermatophyta</taxon>
        <taxon>Magnoliopsida</taxon>
        <taxon>eudicotyledons</taxon>
        <taxon>Gunneridae</taxon>
        <taxon>Pentapetalae</taxon>
        <taxon>rosids</taxon>
        <taxon>fabids</taxon>
        <taxon>Rosales</taxon>
        <taxon>Cannabaceae</taxon>
        <taxon>Trema</taxon>
    </lineage>
</organism>
<evidence type="ECO:0000313" key="10">
    <source>
        <dbReference type="EMBL" id="PON84338.1"/>
    </source>
</evidence>
<evidence type="ECO:0000256" key="2">
    <source>
        <dbReference type="ARBA" id="ARBA00022692"/>
    </source>
</evidence>